<feature type="compositionally biased region" description="Basic and acidic residues" evidence="1">
    <location>
        <begin position="675"/>
        <end position="692"/>
    </location>
</feature>
<feature type="compositionally biased region" description="Polar residues" evidence="1">
    <location>
        <begin position="631"/>
        <end position="641"/>
    </location>
</feature>
<feature type="compositionally biased region" description="Basic and acidic residues" evidence="1">
    <location>
        <begin position="337"/>
        <end position="350"/>
    </location>
</feature>
<feature type="compositionally biased region" description="Basic and acidic residues" evidence="1">
    <location>
        <begin position="408"/>
        <end position="433"/>
    </location>
</feature>
<feature type="transmembrane region" description="Helical" evidence="2">
    <location>
        <begin position="281"/>
        <end position="307"/>
    </location>
</feature>
<feature type="compositionally biased region" description="Pro residues" evidence="1">
    <location>
        <begin position="54"/>
        <end position="87"/>
    </location>
</feature>
<feature type="compositionally biased region" description="Polar residues" evidence="1">
    <location>
        <begin position="435"/>
        <end position="444"/>
    </location>
</feature>
<feature type="compositionally biased region" description="Basic and acidic residues" evidence="1">
    <location>
        <begin position="497"/>
        <end position="507"/>
    </location>
</feature>
<keyword evidence="4" id="KW-1185">Reference proteome</keyword>
<organism evidence="3 4">
    <name type="scientific">Meganyctiphanes norvegica</name>
    <name type="common">Northern krill</name>
    <name type="synonym">Thysanopoda norvegica</name>
    <dbReference type="NCBI Taxonomy" id="48144"/>
    <lineage>
        <taxon>Eukaryota</taxon>
        <taxon>Metazoa</taxon>
        <taxon>Ecdysozoa</taxon>
        <taxon>Arthropoda</taxon>
        <taxon>Crustacea</taxon>
        <taxon>Multicrustacea</taxon>
        <taxon>Malacostraca</taxon>
        <taxon>Eumalacostraca</taxon>
        <taxon>Eucarida</taxon>
        <taxon>Euphausiacea</taxon>
        <taxon>Euphausiidae</taxon>
        <taxon>Meganyctiphanes</taxon>
    </lineage>
</organism>
<keyword evidence="2" id="KW-0472">Membrane</keyword>
<feature type="compositionally biased region" description="Low complexity" evidence="1">
    <location>
        <begin position="88"/>
        <end position="100"/>
    </location>
</feature>
<reference evidence="3 4" key="1">
    <citation type="submission" date="2024-05" db="EMBL/GenBank/DDBJ databases">
        <authorList>
            <person name="Wallberg A."/>
        </authorList>
    </citation>
    <scope>NUCLEOTIDE SEQUENCE [LARGE SCALE GENOMIC DNA]</scope>
</reference>
<feature type="compositionally biased region" description="Pro residues" evidence="1">
    <location>
        <begin position="8"/>
        <end position="44"/>
    </location>
</feature>
<feature type="compositionally biased region" description="Basic and acidic residues" evidence="1">
    <location>
        <begin position="370"/>
        <end position="384"/>
    </location>
</feature>
<dbReference type="EMBL" id="CAXKWB010021659">
    <property type="protein sequence ID" value="CAL4123342.1"/>
    <property type="molecule type" value="Genomic_DNA"/>
</dbReference>
<feature type="non-terminal residue" evidence="3">
    <location>
        <position position="1"/>
    </location>
</feature>
<feature type="non-terminal residue" evidence="3">
    <location>
        <position position="705"/>
    </location>
</feature>
<feature type="compositionally biased region" description="Basic and acidic residues" evidence="1">
    <location>
        <begin position="517"/>
        <end position="527"/>
    </location>
</feature>
<accession>A0AAV2RFX3</accession>
<feature type="compositionally biased region" description="Low complexity" evidence="1">
    <location>
        <begin position="445"/>
        <end position="454"/>
    </location>
</feature>
<name>A0AAV2RFX3_MEGNR</name>
<sequence length="705" mass="78171">PTTQEPSTPEPSTPEPTTPAPTTPEPTTPEPTTPEPTTPEPTTPEPTTQEPSKPEPSTPEPTTPAPTTPEPTTPEPTTPEPTTPEPTTPELTTPHITTPEPTKPEPTTPSISTPEPTTPEPTTPPLTRVQLLNETKLVLQDILTQYKDLSKYLETLAPLRLSVKSHPKMVIRPTNLIIKSLDKECISMECKSLNNTMQDIAGTSDGASDWTPEQNSLGQLELDQKTLETDIKNIEDMGSDFTEAGMVQEELQMHQSELVIAINDVITKISDLTSPDNDSTVLFIVLGTVGVLLVLGLAAGAIYVCVVRKKKNNNNTRSPSAGQEGPASSLPLEQLDNVDRGHSRKPEQKSSRSVGMKGETSSRPYTESENNQHHGKTDTPERQNHQSQSTSKRLIKPEQLEDVLNSPREIESSKKPKYTTEKTNSAHEQDKYDNVNIQKNLEQTSQQSSSISSSDSKDSSNDRKIEEPDISYTNVLDSLGKEKENIPDNHLRKRIANKNDTDSKHSSSDIQECVQSAKEELIKKESINETSQQPFEIKRDDKNNPPSEPEPDYECEEVPVKLRPKSADNNVVRNSPENPYKSMYISSKLSLGDSNKQIPRISPKKFTRESFIPENKKERPIVPLKPRIQSAPPNSLPFNDSSRPKSDQYAPLKSSLKDLTQNKPSSSYSNVMKEMQSKDNHNSIVKKDEKIENKGPDIDVLITIL</sequence>
<feature type="compositionally biased region" description="Polar residues" evidence="1">
    <location>
        <begin position="567"/>
        <end position="577"/>
    </location>
</feature>
<keyword evidence="2" id="KW-1133">Transmembrane helix</keyword>
<evidence type="ECO:0000313" key="3">
    <source>
        <dbReference type="EMBL" id="CAL4123342.1"/>
    </source>
</evidence>
<feature type="compositionally biased region" description="Polar residues" evidence="1">
    <location>
        <begin position="359"/>
        <end position="369"/>
    </location>
</feature>
<feature type="compositionally biased region" description="Polar residues" evidence="1">
    <location>
        <begin position="657"/>
        <end position="670"/>
    </location>
</feature>
<comment type="caution">
    <text evidence="3">The sequence shown here is derived from an EMBL/GenBank/DDBJ whole genome shotgun (WGS) entry which is preliminary data.</text>
</comment>
<evidence type="ECO:0000256" key="1">
    <source>
        <dbReference type="SAM" id="MobiDB-lite"/>
    </source>
</evidence>
<feature type="region of interest" description="Disordered" evidence="1">
    <location>
        <begin position="1"/>
        <end position="128"/>
    </location>
</feature>
<dbReference type="AlphaFoldDB" id="A0AAV2RFX3"/>
<feature type="compositionally biased region" description="Basic and acidic residues" evidence="1">
    <location>
        <begin position="479"/>
        <end position="490"/>
    </location>
</feature>
<feature type="region of interest" description="Disordered" evidence="1">
    <location>
        <begin position="312"/>
        <end position="692"/>
    </location>
</feature>
<protein>
    <submittedName>
        <fullName evidence="3">Uncharacterized protein</fullName>
    </submittedName>
</protein>
<feature type="compositionally biased region" description="Basic and acidic residues" evidence="1">
    <location>
        <begin position="455"/>
        <end position="467"/>
    </location>
</feature>
<feature type="compositionally biased region" description="Polar residues" evidence="1">
    <location>
        <begin position="584"/>
        <end position="597"/>
    </location>
</feature>
<evidence type="ECO:0000256" key="2">
    <source>
        <dbReference type="SAM" id="Phobius"/>
    </source>
</evidence>
<gene>
    <name evidence="3" type="ORF">MNOR_LOCUS24008</name>
</gene>
<dbReference type="Proteomes" id="UP001497623">
    <property type="component" value="Unassembled WGS sequence"/>
</dbReference>
<proteinExistence type="predicted"/>
<evidence type="ECO:0000313" key="4">
    <source>
        <dbReference type="Proteomes" id="UP001497623"/>
    </source>
</evidence>
<keyword evidence="2" id="KW-0812">Transmembrane</keyword>